<dbReference type="FunFam" id="3.30.1360.40:FF:000003">
    <property type="entry name" value="DNA topoisomerase 2"/>
    <property type="match status" value="1"/>
</dbReference>
<dbReference type="PROSITE" id="PS50880">
    <property type="entry name" value="TOPRIM"/>
    <property type="match status" value="1"/>
</dbReference>
<dbReference type="STRING" id="94130.A0A2Z6SPZ7"/>
<feature type="active site" description="O-(5'-phospho-DNA)-tyrosine intermediate" evidence="16">
    <location>
        <position position="840"/>
    </location>
</feature>
<gene>
    <name evidence="21" type="ORF">RCL2_001688100</name>
    <name evidence="20" type="ORF">RclHR1_00930025</name>
</gene>
<dbReference type="Gene3D" id="3.30.1360.40">
    <property type="match status" value="1"/>
</dbReference>
<feature type="domain" description="Topo IIA-type catalytic" evidence="19">
    <location>
        <begin position="750"/>
        <end position="1189"/>
    </location>
</feature>
<feature type="compositionally biased region" description="Acidic residues" evidence="17">
    <location>
        <begin position="1361"/>
        <end position="1374"/>
    </location>
</feature>
<reference evidence="21" key="2">
    <citation type="submission" date="2019-10" db="EMBL/GenBank/DDBJ databases">
        <title>Conservation and host-specific expression of non-tandemly repeated heterogenous ribosome RNA gene in arbuscular mycorrhizal fungi.</title>
        <authorList>
            <person name="Maeda T."/>
            <person name="Kobayashi Y."/>
            <person name="Nakagawa T."/>
            <person name="Ezawa T."/>
            <person name="Yamaguchi K."/>
            <person name="Bino T."/>
            <person name="Nishimoto Y."/>
            <person name="Shigenobu S."/>
            <person name="Kawaguchi M."/>
        </authorList>
    </citation>
    <scope>NUCLEOTIDE SEQUENCE</scope>
    <source>
        <strain evidence="21">HR1</strain>
    </source>
</reference>
<feature type="compositionally biased region" description="Polar residues" evidence="17">
    <location>
        <begin position="1"/>
        <end position="11"/>
    </location>
</feature>
<dbReference type="Gene3D" id="3.90.199.10">
    <property type="entry name" value="Topoisomerase II, domain 5"/>
    <property type="match status" value="1"/>
</dbReference>
<dbReference type="InterPro" id="IPR036890">
    <property type="entry name" value="HATPase_C_sf"/>
</dbReference>
<dbReference type="FunFam" id="3.30.230.10:FF:000008">
    <property type="entry name" value="DNA topoisomerase 2"/>
    <property type="match status" value="1"/>
</dbReference>
<evidence type="ECO:0000256" key="5">
    <source>
        <dbReference type="ARBA" id="ARBA00012895"/>
    </source>
</evidence>
<dbReference type="Gene3D" id="3.30.230.10">
    <property type="match status" value="1"/>
</dbReference>
<dbReference type="Gene3D" id="1.10.268.10">
    <property type="entry name" value="Topoisomerase, domain 3"/>
    <property type="match status" value="1"/>
</dbReference>
<dbReference type="InterPro" id="IPR002205">
    <property type="entry name" value="Topo_IIA_dom_A"/>
</dbReference>
<dbReference type="PRINTS" id="PR01158">
    <property type="entry name" value="TOPISMRASEII"/>
</dbReference>
<dbReference type="GO" id="GO:0003918">
    <property type="term" value="F:DNA topoisomerase type II (double strand cut, ATP-hydrolyzing) activity"/>
    <property type="evidence" value="ECO:0007669"/>
    <property type="project" value="UniProtKB-EC"/>
</dbReference>
<dbReference type="InterPro" id="IPR050634">
    <property type="entry name" value="DNA_Topoisomerase_II"/>
</dbReference>
<dbReference type="GO" id="GO:0003677">
    <property type="term" value="F:DNA binding"/>
    <property type="evidence" value="ECO:0007669"/>
    <property type="project" value="UniProtKB-UniRule"/>
</dbReference>
<feature type="compositionally biased region" description="Acidic residues" evidence="17">
    <location>
        <begin position="1311"/>
        <end position="1321"/>
    </location>
</feature>
<comment type="caution">
    <text evidence="20">The sequence shown here is derived from an EMBL/GenBank/DDBJ whole genome shotgun (WGS) entry which is preliminary data.</text>
</comment>
<dbReference type="PRINTS" id="PR00929">
    <property type="entry name" value="ATHOOK"/>
</dbReference>
<dbReference type="FunFam" id="3.30.1490.30:FF:000001">
    <property type="entry name" value="DNA topoisomerase 2"/>
    <property type="match status" value="1"/>
</dbReference>
<keyword evidence="10" id="KW-0460">Magnesium</keyword>
<evidence type="ECO:0000256" key="4">
    <source>
        <dbReference type="ARBA" id="ARBA00011080"/>
    </source>
</evidence>
<feature type="compositionally biased region" description="Basic and acidic residues" evidence="17">
    <location>
        <begin position="1467"/>
        <end position="1481"/>
    </location>
</feature>
<dbReference type="InterPro" id="IPR013759">
    <property type="entry name" value="Topo_IIA_B_C"/>
</dbReference>
<keyword evidence="9" id="KW-0067">ATP-binding</keyword>
<dbReference type="EC" id="5.6.2.2" evidence="5"/>
<evidence type="ECO:0000313" key="21">
    <source>
        <dbReference type="EMBL" id="GES90020.1"/>
    </source>
</evidence>
<dbReference type="GO" id="GO:0000712">
    <property type="term" value="P:resolution of meiotic recombination intermediates"/>
    <property type="evidence" value="ECO:0007669"/>
    <property type="project" value="TreeGrafter"/>
</dbReference>
<evidence type="ECO:0000313" key="22">
    <source>
        <dbReference type="Proteomes" id="UP000247702"/>
    </source>
</evidence>
<comment type="similarity">
    <text evidence="4">Belongs to the type II topoisomerase family.</text>
</comment>
<evidence type="ECO:0000256" key="14">
    <source>
        <dbReference type="ARBA" id="ARBA00031138"/>
    </source>
</evidence>
<evidence type="ECO:0000256" key="2">
    <source>
        <dbReference type="ARBA" id="ARBA00001913"/>
    </source>
</evidence>
<dbReference type="PANTHER" id="PTHR10169:SF38">
    <property type="entry name" value="DNA TOPOISOMERASE 2"/>
    <property type="match status" value="1"/>
</dbReference>
<dbReference type="Pfam" id="PF02518">
    <property type="entry name" value="HATPase_c"/>
    <property type="match status" value="1"/>
</dbReference>
<keyword evidence="8" id="KW-0547">Nucleotide-binding</keyword>
<feature type="compositionally biased region" description="Basic residues" evidence="17">
    <location>
        <begin position="1764"/>
        <end position="1774"/>
    </location>
</feature>
<keyword evidence="22" id="KW-1185">Reference proteome</keyword>
<dbReference type="InterPro" id="IPR018522">
    <property type="entry name" value="TopoIIA_CS"/>
</dbReference>
<feature type="compositionally biased region" description="Basic residues" evidence="17">
    <location>
        <begin position="1482"/>
        <end position="1492"/>
    </location>
</feature>
<dbReference type="FunFam" id="3.90.199.10:FF:000002">
    <property type="entry name" value="DNA topoisomerase 2"/>
    <property type="match status" value="1"/>
</dbReference>
<dbReference type="FunFam" id="3.40.50.670:FF:000001">
    <property type="entry name" value="DNA topoisomerase 2"/>
    <property type="match status" value="2"/>
</dbReference>
<feature type="domain" description="Toprim" evidence="18">
    <location>
        <begin position="504"/>
        <end position="618"/>
    </location>
</feature>
<evidence type="ECO:0000256" key="10">
    <source>
        <dbReference type="ARBA" id="ARBA00022842"/>
    </source>
</evidence>
<dbReference type="CDD" id="cd03481">
    <property type="entry name" value="TopoIIA_Trans_ScTopoIIA"/>
    <property type="match status" value="1"/>
</dbReference>
<comment type="catalytic activity">
    <reaction evidence="1 16">
        <text>ATP-dependent breakage, passage and rejoining of double-stranded DNA.</text>
        <dbReference type="EC" id="5.6.2.2"/>
    </reaction>
</comment>
<dbReference type="InterPro" id="IPR001154">
    <property type="entry name" value="TopoII_euk"/>
</dbReference>
<dbReference type="Proteomes" id="UP000247702">
    <property type="component" value="Unassembled WGS sequence"/>
</dbReference>
<dbReference type="EMBL" id="BEXD01004348">
    <property type="protein sequence ID" value="GBC10047.1"/>
    <property type="molecule type" value="Genomic_DNA"/>
</dbReference>
<dbReference type="Pfam" id="PF00204">
    <property type="entry name" value="DNA_gyraseB"/>
    <property type="match status" value="1"/>
</dbReference>
<dbReference type="GO" id="GO:0000819">
    <property type="term" value="P:sister chromatid segregation"/>
    <property type="evidence" value="ECO:0007669"/>
    <property type="project" value="TreeGrafter"/>
</dbReference>
<dbReference type="InterPro" id="IPR020568">
    <property type="entry name" value="Ribosomal_Su5_D2-typ_SF"/>
</dbReference>
<feature type="compositionally biased region" description="Basic and acidic residues" evidence="17">
    <location>
        <begin position="1514"/>
        <end position="1528"/>
    </location>
</feature>
<comment type="cofactor">
    <cofactor evidence="2">
        <name>Ca(2+)</name>
        <dbReference type="ChEBI" id="CHEBI:29108"/>
    </cofactor>
</comment>
<feature type="compositionally biased region" description="Basic and acidic residues" evidence="17">
    <location>
        <begin position="1268"/>
        <end position="1291"/>
    </location>
</feature>
<evidence type="ECO:0000259" key="19">
    <source>
        <dbReference type="PROSITE" id="PS52040"/>
    </source>
</evidence>
<feature type="compositionally biased region" description="Basic and acidic residues" evidence="17">
    <location>
        <begin position="1796"/>
        <end position="1805"/>
    </location>
</feature>
<evidence type="ECO:0000256" key="3">
    <source>
        <dbReference type="ARBA" id="ARBA00001946"/>
    </source>
</evidence>
<sequence length="1987" mass="227065">MSESQVQNENIEPTKKVTKPRKPRAEASSSKSSAPKKSSPKKSSSSQASTPKKSSPKKSNSVVVEKPSEAEASSKSAEKTIEEVYQKKTQLEHVLLRPDTYVGSIEPQKEKMWVYDSEKQRMVYRDITFVPGLYKIVDEILVNAADNKVRDPKMNTIKVNINEEEGSISIYNNGKGIPIEIHKEEEVWVPELIFGHLLTSSNYDDSEKKVTGGRNGYGAKLANIFSTEFIVETTDSSVCKKYRQIFKNNMSIIEEPELTKYNKKEEYTMITFKPDFGKFNMSQFDDDIVALLKKRVYDMVACVNNIKVYLNNELLKLKNFKEYMQLYLSEQEEPRPAIVYERVNDRWEIGALPSSESQFQQISFVNSICTSKGGTHVNYIADQLADRILSAVKSKKKDANIKKNQVKNHIWIFVKCLIENPTFDSQTKENLTLKVSSFGSSCNPSDAFFKELLKCGIVDQIIEVVDFKLNKELKKTDGKKSRKITGITKLDDANFAGGRNAKDCTLILTEGDSAKSLAVAGLSEVGRDYYGVFPLRGKLLNVRDGSHKQIMNNAEIQHIKQILGLKQGKEYESTGELRYGHLMIMTDQDHDGSHIKGLIINFMDHFFPSLLRIKGFLLEFITPIVKCTRGEMERSFFTVPEFERWRETIPDIKNWKIKYYKGLGTSSSIEAKKYFRNLNRHKKPFKPIVESERELIDMAFNKKKADDRKEWLKNYEPGTYMNHDVNEITITDFINKELILFSRADNERSIPNVLDGLKPGQRKVLYTCFKKNFKNEIKVSSLSGAVLAEAAYHHGDVSLQGTIIAMAHDFVGSNNINLLHGEGQFGTRAQGGKDAASARYISVTIPALTRKIFHPQDDALLTYCNDDGQFVEPEWYLPILPMILINGSEGIGTGWSSYIPNYNPRDVVDNLKRLINNEEPIPMHPWYRGFQGEFEQMSNGRYQVNGIIQKVNDESVRITELPIRVWTQNYKEQLEKWITGTERTSSWIREYKENHTTTTVDFTVKLSEENLGGALKEGLEKKFKISTAINTSNMVCFDGRGRIKRYNSAEEILKEFYDYRIEYYHKRKAHMIRILEIEVSKLRNKAKFLQMKIDHNLEFEGLSRNAIIDLLEKNNFERFTDDKDAKEVNDDEDFTISHNDHGYDYLMKSPAWSFCMEEVQKLLNRKAEKENELEDLREKTPQRMWIEDLDDFVELWDDILKQKQYRTKQVQVKLAEIPPKSSKLSLPSDNLSLFNAESAELNDDDDQNEIKSLSPTQDDDEMVIDSVDDNKNKKSARDKGKNKVLDNDKKQTQGNKGRKNVIDNYFATVEESAEVNDDGDQNEIKSHSPTLGDDEMVIDSVDDNKNKKSARGKGKNKVLDNEESAEVNDYDEDQNEIKPHSLAQDDDEVVIDSVNDNKNKKSARGKGKNKVLDINKKQTQGNKGRKNVINNYFTPVEQSRTKKNEEIKPASQDEKNESVDLVSDAEETAKADKDQDLESARSPKRGRRKTTKAKISQNDEEKSELMVPVSDAEETSKTDKNQDLEVTRPSKRGRGRSTKAKIVQNDEEMSELVDLVSDTEETTKTDKDQDLEVIKSPKRGRRKTTKAKITLNDEEKSELMDPVSDAEETTKTDKDQDLEVIKSPKRGRRKTTKAKITQNDEEKSELVDLVSDTEETSKADKDHDLEATRPLKRGRGRPTKVKIAQDDEERSDLVDLVTDTEETSKADKDHDLEVTRPSKRGRGRPTKVKIAQDDEERSELVDLVTDTEETSKADKEQDLEVTKPPKRGRGKAAKAKITQNDEEKSELVDLVSDTEETSKTNKDQDQEVTNSPKRGRRKAAKAQNDLVFDMEEIIKTDKDQDQEVARSPKRGRRKIAGEIADNDPSSKEPETTRPQKRGKRKIAQEIVKTDNDTSSEELEITRPQKRGRRKITEETTKTDKDPNSIESAKPKNNKRKNITLNSDSENEEVSSLNENLTPGRGKRAKRKAIDHNPRTVKRPQRSKSKKP</sequence>
<evidence type="ECO:0000256" key="6">
    <source>
        <dbReference type="ARBA" id="ARBA00019635"/>
    </source>
</evidence>
<dbReference type="GO" id="GO:0005634">
    <property type="term" value="C:nucleus"/>
    <property type="evidence" value="ECO:0007669"/>
    <property type="project" value="TreeGrafter"/>
</dbReference>
<feature type="region of interest" description="Disordered" evidence="17">
    <location>
        <begin position="1"/>
        <end position="78"/>
    </location>
</feature>
<feature type="region of interest" description="Disordered" evidence="17">
    <location>
        <begin position="1239"/>
        <end position="1987"/>
    </location>
</feature>
<dbReference type="PANTHER" id="PTHR10169">
    <property type="entry name" value="DNA TOPOISOMERASE/GYRASE"/>
    <property type="match status" value="1"/>
</dbReference>
<proteinExistence type="inferred from homology"/>
<dbReference type="InterPro" id="IPR014721">
    <property type="entry name" value="Ribsml_uS5_D2-typ_fold_subgr"/>
</dbReference>
<dbReference type="InterPro" id="IPR034157">
    <property type="entry name" value="TOPRIM_TopoII"/>
</dbReference>
<keyword evidence="11 16" id="KW-0799">Topoisomerase</keyword>
<evidence type="ECO:0000256" key="1">
    <source>
        <dbReference type="ARBA" id="ARBA00000185"/>
    </source>
</evidence>
<organism evidence="20 22">
    <name type="scientific">Rhizophagus clarus</name>
    <dbReference type="NCBI Taxonomy" id="94130"/>
    <lineage>
        <taxon>Eukaryota</taxon>
        <taxon>Fungi</taxon>
        <taxon>Fungi incertae sedis</taxon>
        <taxon>Mucoromycota</taxon>
        <taxon>Glomeromycotina</taxon>
        <taxon>Glomeromycetes</taxon>
        <taxon>Glomerales</taxon>
        <taxon>Glomeraceae</taxon>
        <taxon>Rhizophagus</taxon>
    </lineage>
</organism>
<evidence type="ECO:0000256" key="12">
    <source>
        <dbReference type="ARBA" id="ARBA00023125"/>
    </source>
</evidence>
<feature type="compositionally biased region" description="Basic residues" evidence="17">
    <location>
        <begin position="1529"/>
        <end position="1539"/>
    </location>
</feature>
<dbReference type="InterPro" id="IPR013758">
    <property type="entry name" value="Topo_IIA_A/C_ab"/>
</dbReference>
<dbReference type="Gene3D" id="3.40.50.670">
    <property type="match status" value="1"/>
</dbReference>
<dbReference type="InterPro" id="IPR013506">
    <property type="entry name" value="Topo_IIA_bsu_dom2"/>
</dbReference>
<dbReference type="InterPro" id="IPR013760">
    <property type="entry name" value="Topo_IIA-like_dom_sf"/>
</dbReference>
<feature type="compositionally biased region" description="Acidic residues" evidence="17">
    <location>
        <begin position="1332"/>
        <end position="1341"/>
    </location>
</feature>
<feature type="compositionally biased region" description="Basic and acidic residues" evidence="17">
    <location>
        <begin position="1910"/>
        <end position="1923"/>
    </location>
</feature>
<dbReference type="PROSITE" id="PS00177">
    <property type="entry name" value="TOPOISOMERASE_II"/>
    <property type="match status" value="1"/>
</dbReference>
<dbReference type="Pfam" id="PF00521">
    <property type="entry name" value="DNA_topoisoIV"/>
    <property type="match status" value="1"/>
</dbReference>
<dbReference type="FunFam" id="3.30.565.10:FF:000004">
    <property type="entry name" value="DNA topoisomerase 2"/>
    <property type="match status" value="1"/>
</dbReference>
<reference evidence="20 22" key="1">
    <citation type="submission" date="2017-11" db="EMBL/GenBank/DDBJ databases">
        <title>The genome of Rhizophagus clarus HR1 reveals common genetic basis of auxotrophy among arbuscular mycorrhizal fungi.</title>
        <authorList>
            <person name="Kobayashi Y."/>
        </authorList>
    </citation>
    <scope>NUCLEOTIDE SEQUENCE [LARGE SCALE GENOMIC DNA]</scope>
    <source>
        <strain evidence="20 22">HR1</strain>
    </source>
</reference>
<feature type="compositionally biased region" description="Basic residues" evidence="17">
    <location>
        <begin position="1974"/>
        <end position="1987"/>
    </location>
</feature>
<keyword evidence="7" id="KW-0479">Metal-binding</keyword>
<dbReference type="Gene3D" id="3.30.1490.30">
    <property type="match status" value="1"/>
</dbReference>
<evidence type="ECO:0000256" key="9">
    <source>
        <dbReference type="ARBA" id="ARBA00022840"/>
    </source>
</evidence>
<comment type="function">
    <text evidence="15">Control of topological states of DNA by transient breakage and subsequent rejoining of DNA strands. Topoisomerase II makes double-strand breaks.</text>
</comment>
<dbReference type="SUPFAM" id="SSF55874">
    <property type="entry name" value="ATPase domain of HSP90 chaperone/DNA topoisomerase II/histidine kinase"/>
    <property type="match status" value="1"/>
</dbReference>
<dbReference type="GO" id="GO:0046872">
    <property type="term" value="F:metal ion binding"/>
    <property type="evidence" value="ECO:0007669"/>
    <property type="project" value="UniProtKB-KW"/>
</dbReference>
<evidence type="ECO:0000259" key="18">
    <source>
        <dbReference type="PROSITE" id="PS50880"/>
    </source>
</evidence>
<dbReference type="Proteomes" id="UP000615446">
    <property type="component" value="Unassembled WGS sequence"/>
</dbReference>
<dbReference type="InterPro" id="IPR013757">
    <property type="entry name" value="Topo_IIA_A_a_sf"/>
</dbReference>
<dbReference type="InterPro" id="IPR003594">
    <property type="entry name" value="HATPase_dom"/>
</dbReference>
<feature type="compositionally biased region" description="Basic and acidic residues" evidence="17">
    <location>
        <begin position="1561"/>
        <end position="1575"/>
    </location>
</feature>
<dbReference type="SUPFAM" id="SSF54211">
    <property type="entry name" value="Ribosomal protein S5 domain 2-like"/>
    <property type="match status" value="1"/>
</dbReference>
<protein>
    <recommendedName>
        <fullName evidence="6">DNA topoisomerase 2</fullName>
        <ecNumber evidence="5">5.6.2.2</ecNumber>
    </recommendedName>
    <alternativeName>
        <fullName evidence="14">DNA topoisomerase II</fullName>
    </alternativeName>
</protein>
<feature type="compositionally biased region" description="Basic and acidic residues" evidence="17">
    <location>
        <begin position="1439"/>
        <end position="1458"/>
    </location>
</feature>
<evidence type="ECO:0000256" key="8">
    <source>
        <dbReference type="ARBA" id="ARBA00022741"/>
    </source>
</evidence>
<feature type="compositionally biased region" description="Basic and acidic residues" evidence="17">
    <location>
        <begin position="1702"/>
        <end position="1716"/>
    </location>
</feature>
<feature type="compositionally biased region" description="Basic residues" evidence="17">
    <location>
        <begin position="1347"/>
        <end position="1356"/>
    </location>
</feature>
<evidence type="ECO:0000256" key="15">
    <source>
        <dbReference type="ARBA" id="ARBA00053943"/>
    </source>
</evidence>
<dbReference type="InterPro" id="IPR031660">
    <property type="entry name" value="TOPRIM_C"/>
</dbReference>
<name>A0A2Z6SPZ7_9GLOM</name>
<dbReference type="InterPro" id="IPR006171">
    <property type="entry name" value="TOPRIM_dom"/>
</dbReference>
<feature type="compositionally biased region" description="Basic and acidic residues" evidence="17">
    <location>
        <begin position="1655"/>
        <end position="1669"/>
    </location>
</feature>
<evidence type="ECO:0000256" key="7">
    <source>
        <dbReference type="ARBA" id="ARBA00022723"/>
    </source>
</evidence>
<evidence type="ECO:0000313" key="20">
    <source>
        <dbReference type="EMBL" id="GBC10047.1"/>
    </source>
</evidence>
<feature type="compositionally biased region" description="Basic residues" evidence="17">
    <location>
        <begin position="1623"/>
        <end position="1633"/>
    </location>
</feature>
<evidence type="ECO:0000256" key="13">
    <source>
        <dbReference type="ARBA" id="ARBA00023235"/>
    </source>
</evidence>
<feature type="compositionally biased region" description="Polar residues" evidence="17">
    <location>
        <begin position="1417"/>
        <end position="1438"/>
    </location>
</feature>
<comment type="cofactor">
    <cofactor evidence="3">
        <name>Mg(2+)</name>
        <dbReference type="ChEBI" id="CHEBI:18420"/>
    </cofactor>
</comment>
<dbReference type="EMBL" id="BLAL01000193">
    <property type="protein sequence ID" value="GES90020.1"/>
    <property type="molecule type" value="Genomic_DNA"/>
</dbReference>
<dbReference type="SMART" id="SM00433">
    <property type="entry name" value="TOP2c"/>
    <property type="match status" value="1"/>
</dbReference>
<feature type="compositionally biased region" description="Basic and acidic residues" evidence="17">
    <location>
        <begin position="1832"/>
        <end position="1846"/>
    </location>
</feature>
<dbReference type="Gene3D" id="3.30.565.10">
    <property type="entry name" value="Histidine kinase-like ATPase, C-terminal domain"/>
    <property type="match status" value="1"/>
</dbReference>
<feature type="compositionally biased region" description="Acidic residues" evidence="17">
    <location>
        <begin position="1257"/>
        <end position="1267"/>
    </location>
</feature>
<dbReference type="InterPro" id="IPR017956">
    <property type="entry name" value="AT_hook_DNA-bd_motif"/>
</dbReference>
<dbReference type="SUPFAM" id="SSF56719">
    <property type="entry name" value="Type II DNA topoisomerase"/>
    <property type="match status" value="1"/>
</dbReference>
<feature type="compositionally biased region" description="Basic residues" evidence="17">
    <location>
        <begin position="1400"/>
        <end position="1409"/>
    </location>
</feature>
<keyword evidence="12 16" id="KW-0238">DNA-binding</keyword>
<accession>A0A2Z6SPZ7</accession>
<keyword evidence="13 16" id="KW-0413">Isomerase</keyword>
<evidence type="ECO:0000256" key="16">
    <source>
        <dbReference type="PROSITE-ProRule" id="PRU01384"/>
    </source>
</evidence>
<dbReference type="InterPro" id="IPR001241">
    <property type="entry name" value="Topo_IIA"/>
</dbReference>
<dbReference type="SMART" id="SM00434">
    <property type="entry name" value="TOP4c"/>
    <property type="match status" value="1"/>
</dbReference>
<evidence type="ECO:0000256" key="17">
    <source>
        <dbReference type="SAM" id="MobiDB-lite"/>
    </source>
</evidence>
<feature type="compositionally biased region" description="Basic and acidic residues" evidence="17">
    <location>
        <begin position="1608"/>
        <end position="1622"/>
    </location>
</feature>
<dbReference type="PRINTS" id="PR00418">
    <property type="entry name" value="TPI2FAMILY"/>
</dbReference>
<dbReference type="PROSITE" id="PS52040">
    <property type="entry name" value="TOPO_IIA"/>
    <property type="match status" value="1"/>
</dbReference>
<feature type="compositionally biased region" description="Basic and acidic residues" evidence="17">
    <location>
        <begin position="1749"/>
        <end position="1763"/>
    </location>
</feature>
<dbReference type="CDD" id="cd16930">
    <property type="entry name" value="HATPase_TopII-like"/>
    <property type="match status" value="1"/>
</dbReference>
<feature type="compositionally biased region" description="Low complexity" evidence="17">
    <location>
        <begin position="26"/>
        <end position="75"/>
    </location>
</feature>
<dbReference type="CDD" id="cd03365">
    <property type="entry name" value="TOPRIM_TopoIIA"/>
    <property type="match status" value="1"/>
</dbReference>
<dbReference type="GO" id="GO:0005524">
    <property type="term" value="F:ATP binding"/>
    <property type="evidence" value="ECO:0007669"/>
    <property type="project" value="UniProtKB-KW"/>
</dbReference>
<feature type="compositionally biased region" description="Basic and acidic residues" evidence="17">
    <location>
        <begin position="1864"/>
        <end position="1873"/>
    </location>
</feature>
<feature type="compositionally biased region" description="Basic residues" evidence="17">
    <location>
        <begin position="1576"/>
        <end position="1586"/>
    </location>
</feature>
<dbReference type="OrthoDB" id="276498at2759"/>
<dbReference type="Pfam" id="PF16898">
    <property type="entry name" value="TOPRIM_C"/>
    <property type="match status" value="1"/>
</dbReference>
<dbReference type="CDD" id="cd00187">
    <property type="entry name" value="TOP4c"/>
    <property type="match status" value="1"/>
</dbReference>
<feature type="compositionally biased region" description="Basic residues" evidence="17">
    <location>
        <begin position="1670"/>
        <end position="1680"/>
    </location>
</feature>
<evidence type="ECO:0000256" key="11">
    <source>
        <dbReference type="ARBA" id="ARBA00023029"/>
    </source>
</evidence>
<feature type="compositionally biased region" description="Basic residues" evidence="17">
    <location>
        <begin position="1717"/>
        <end position="1727"/>
    </location>
</feature>
<dbReference type="GO" id="GO:0006265">
    <property type="term" value="P:DNA topological change"/>
    <property type="evidence" value="ECO:0007669"/>
    <property type="project" value="UniProtKB-UniRule"/>
</dbReference>
<dbReference type="Pfam" id="PF01751">
    <property type="entry name" value="Toprim"/>
    <property type="match status" value="1"/>
</dbReference>